<evidence type="ECO:0000256" key="2">
    <source>
        <dbReference type="ARBA" id="ARBA00022837"/>
    </source>
</evidence>
<dbReference type="CDD" id="cd00051">
    <property type="entry name" value="EFh"/>
    <property type="match status" value="1"/>
</dbReference>
<evidence type="ECO:0000256" key="1">
    <source>
        <dbReference type="ARBA" id="ARBA00022737"/>
    </source>
</evidence>
<feature type="domain" description="EF-hand" evidence="4">
    <location>
        <begin position="55"/>
        <end position="90"/>
    </location>
</feature>
<sequence length="340" mass="38689">MASFDDTHHVHKRGKPGTTEENITNQTDQTKTGPLAQDIIEEGPSEVKDRDNCEFSDEDIRSSFGILDLDKNGYLGASEIRHILMCMGELVTDEEIDMMISMLDTNGDGQVSYEEFRIMIMDPDPSRDDFGEDIIKKNKNSLPVENATIIEQKKELEKRDIKRRVLSHFIATNRIRKEDITRIWEIYRQKDDYKNTRQSAEDMSPFLIEYATFCDLLTVVEPTGETKQVFSLFDSDGSGKVDIRELVLSFSNFVAALSIEERCRFMFDMFDVDRSGFLSLSEVECMLMGNHMQSRNAISKKAQTVMKCADTDNSGGITHQELLVAAAKFPNLLLPAHPIE</sequence>
<dbReference type="InterPro" id="IPR001751">
    <property type="entry name" value="S100/CaBP7/8-like_CS"/>
</dbReference>
<dbReference type="FunFam" id="1.10.238.10:FF:000003">
    <property type="entry name" value="Calmodulin A"/>
    <property type="match status" value="1"/>
</dbReference>
<dbReference type="AlphaFoldDB" id="A0A6U3T086"/>
<dbReference type="PROSITE" id="PS00303">
    <property type="entry name" value="S100_CABP"/>
    <property type="match status" value="1"/>
</dbReference>
<keyword evidence="1" id="KW-0677">Repeat</keyword>
<dbReference type="InterPro" id="IPR002048">
    <property type="entry name" value="EF_hand_dom"/>
</dbReference>
<dbReference type="PANTHER" id="PTHR23050">
    <property type="entry name" value="CALCIUM BINDING PROTEIN"/>
    <property type="match status" value="1"/>
</dbReference>
<evidence type="ECO:0000256" key="3">
    <source>
        <dbReference type="SAM" id="MobiDB-lite"/>
    </source>
</evidence>
<evidence type="ECO:0000259" key="4">
    <source>
        <dbReference type="PROSITE" id="PS50222"/>
    </source>
</evidence>
<gene>
    <name evidence="5" type="ORF">DBRI1063_LOCUS16926</name>
</gene>
<dbReference type="SMART" id="SM00054">
    <property type="entry name" value="EFh"/>
    <property type="match status" value="5"/>
</dbReference>
<feature type="region of interest" description="Disordered" evidence="3">
    <location>
        <begin position="1"/>
        <end position="36"/>
    </location>
</feature>
<feature type="domain" description="EF-hand" evidence="4">
    <location>
        <begin position="91"/>
        <end position="126"/>
    </location>
</feature>
<reference evidence="5" key="1">
    <citation type="submission" date="2021-01" db="EMBL/GenBank/DDBJ databases">
        <authorList>
            <person name="Corre E."/>
            <person name="Pelletier E."/>
            <person name="Niang G."/>
            <person name="Scheremetjew M."/>
            <person name="Finn R."/>
            <person name="Kale V."/>
            <person name="Holt S."/>
            <person name="Cochrane G."/>
            <person name="Meng A."/>
            <person name="Brown T."/>
            <person name="Cohen L."/>
        </authorList>
    </citation>
    <scope>NUCLEOTIDE SEQUENCE</scope>
    <source>
        <strain evidence="5">Pop2</strain>
    </source>
</reference>
<keyword evidence="2" id="KW-0106">Calcium</keyword>
<dbReference type="SUPFAM" id="SSF47473">
    <property type="entry name" value="EF-hand"/>
    <property type="match status" value="1"/>
</dbReference>
<feature type="domain" description="EF-hand" evidence="4">
    <location>
        <begin position="221"/>
        <end position="256"/>
    </location>
</feature>
<proteinExistence type="predicted"/>
<dbReference type="EMBL" id="HBGN01026331">
    <property type="protein sequence ID" value="CAD9341717.1"/>
    <property type="molecule type" value="Transcribed_RNA"/>
</dbReference>
<dbReference type="Pfam" id="PF13202">
    <property type="entry name" value="EF-hand_5"/>
    <property type="match status" value="1"/>
</dbReference>
<dbReference type="Gene3D" id="1.10.238.10">
    <property type="entry name" value="EF-hand"/>
    <property type="match status" value="2"/>
</dbReference>
<dbReference type="InterPro" id="IPR050145">
    <property type="entry name" value="Centrin_CML-like"/>
</dbReference>
<dbReference type="PROSITE" id="PS50222">
    <property type="entry name" value="EF_HAND_2"/>
    <property type="match status" value="5"/>
</dbReference>
<dbReference type="GO" id="GO:0005509">
    <property type="term" value="F:calcium ion binding"/>
    <property type="evidence" value="ECO:0007669"/>
    <property type="project" value="InterPro"/>
</dbReference>
<accession>A0A6U3T086</accession>
<feature type="domain" description="EF-hand" evidence="4">
    <location>
        <begin position="297"/>
        <end position="332"/>
    </location>
</feature>
<feature type="domain" description="EF-hand" evidence="4">
    <location>
        <begin position="258"/>
        <end position="293"/>
    </location>
</feature>
<dbReference type="InterPro" id="IPR011992">
    <property type="entry name" value="EF-hand-dom_pair"/>
</dbReference>
<feature type="compositionally biased region" description="Polar residues" evidence="3">
    <location>
        <begin position="19"/>
        <end position="32"/>
    </location>
</feature>
<dbReference type="Pfam" id="PF13499">
    <property type="entry name" value="EF-hand_7"/>
    <property type="match status" value="2"/>
</dbReference>
<evidence type="ECO:0000313" key="5">
    <source>
        <dbReference type="EMBL" id="CAD9341717.1"/>
    </source>
</evidence>
<protein>
    <recommendedName>
        <fullName evidence="4">EF-hand domain-containing protein</fullName>
    </recommendedName>
</protein>
<dbReference type="PROSITE" id="PS00018">
    <property type="entry name" value="EF_HAND_1"/>
    <property type="match status" value="4"/>
</dbReference>
<name>A0A6U3T086_9STRA</name>
<dbReference type="InterPro" id="IPR018247">
    <property type="entry name" value="EF_Hand_1_Ca_BS"/>
</dbReference>
<organism evidence="5">
    <name type="scientific">Ditylum brightwellii</name>
    <dbReference type="NCBI Taxonomy" id="49249"/>
    <lineage>
        <taxon>Eukaryota</taxon>
        <taxon>Sar</taxon>
        <taxon>Stramenopiles</taxon>
        <taxon>Ochrophyta</taxon>
        <taxon>Bacillariophyta</taxon>
        <taxon>Mediophyceae</taxon>
        <taxon>Lithodesmiophycidae</taxon>
        <taxon>Lithodesmiales</taxon>
        <taxon>Lithodesmiaceae</taxon>
        <taxon>Ditylum</taxon>
    </lineage>
</organism>